<keyword evidence="1" id="KW-0472">Membrane</keyword>
<evidence type="ECO:0000313" key="2">
    <source>
        <dbReference type="EMBL" id="KAK9071575.1"/>
    </source>
</evidence>
<evidence type="ECO:0000313" key="3">
    <source>
        <dbReference type="Proteomes" id="UP001408789"/>
    </source>
</evidence>
<feature type="transmembrane region" description="Helical" evidence="1">
    <location>
        <begin position="542"/>
        <end position="560"/>
    </location>
</feature>
<dbReference type="GO" id="GO:0009507">
    <property type="term" value="C:chloroplast"/>
    <property type="evidence" value="ECO:0007669"/>
    <property type="project" value="TreeGrafter"/>
</dbReference>
<dbReference type="EMBL" id="JBCNJP010000010">
    <property type="protein sequence ID" value="KAK9071575.1"/>
    <property type="molecule type" value="Genomic_DNA"/>
</dbReference>
<keyword evidence="3" id="KW-1185">Reference proteome</keyword>
<dbReference type="AlphaFoldDB" id="A0AAP0DAH1"/>
<feature type="transmembrane region" description="Helical" evidence="1">
    <location>
        <begin position="469"/>
        <end position="486"/>
    </location>
</feature>
<dbReference type="InterPro" id="IPR053023">
    <property type="entry name" value="FLAP_modulator"/>
</dbReference>
<feature type="transmembrane region" description="Helical" evidence="1">
    <location>
        <begin position="179"/>
        <end position="197"/>
    </location>
</feature>
<dbReference type="PANTHER" id="PTHR33975">
    <property type="entry name" value="MYELIN-ASSOCIATED OLIGODENDROCYTE BASIC PROTEIN"/>
    <property type="match status" value="1"/>
</dbReference>
<sequence length="776" mass="85349">MFDFCVELGHWIGFYGEFGSTSNLCHHFPTGVSYADSSFLTSAAAPSQLNRNYSSSCIKASPKLNMKCFIMNHKPQGEKGFGESRVATETGMNGVIWRSMENVKKGLRISVITAVLLGLLFLYDHHQGRLVLAASGGAMGGSSFSSDSSSSDSDYYESDTDSWTTMKAANEVKPKDIEVIMASFVTLFMLCIFIKWCSGDIDTAKRSVLKLQVGLLGTGKSLQKDLNRIAESADTSTSKGLNYVLQESILALLRHPDYCILGYSSVDVKRSVRECEKRFNQLSTEERGKFAEETLVNINNIRKKTATSQSSNGLPTEYIVVTIIVAANGAPELPPIKSSAQLKKALQMLASIPSSKIMNPTFCNTRPSLMAITHFLLESNFNSSPLFHQTFHFRAPLGSFPTKLSCAHNIALNRNYSSSCIKASPKLNMKCFIMNHKPQGEKGFGESRVATETGMNGVIWRSMENVKKGLRISVITAVLLGLLFLYDHHQGRLVLAASGGAMGGSSFSSDSSSSDSDYYESDTDSWTTMKAANEVKPKDIEVIMASFVTLFMLCIFIKWCSGDLDTAKRSVLKLQVGLLGTGKSLQKDLNRIAESADTSTSKGLNYVLQESILALLRHPDYCILGYSSVDVKRSVRECEKRFNQLSTEERGKFDEETLVNVNNIRKKTATSQSSNGLPTEYIVVTIIVAANGAPELPPIKSSAQLKKALQMLASIPSSKIMNRLESLARMNWAKEVFRYKSLPTAGALLVLKRLNIYSSHAPWPHRRGTWSIPGVI</sequence>
<evidence type="ECO:0000256" key="1">
    <source>
        <dbReference type="SAM" id="Phobius"/>
    </source>
</evidence>
<organism evidence="2 3">
    <name type="scientific">Deinandra increscens subsp. villosa</name>
    <dbReference type="NCBI Taxonomy" id="3103831"/>
    <lineage>
        <taxon>Eukaryota</taxon>
        <taxon>Viridiplantae</taxon>
        <taxon>Streptophyta</taxon>
        <taxon>Embryophyta</taxon>
        <taxon>Tracheophyta</taxon>
        <taxon>Spermatophyta</taxon>
        <taxon>Magnoliopsida</taxon>
        <taxon>eudicotyledons</taxon>
        <taxon>Gunneridae</taxon>
        <taxon>Pentapetalae</taxon>
        <taxon>asterids</taxon>
        <taxon>campanulids</taxon>
        <taxon>Asterales</taxon>
        <taxon>Asteraceae</taxon>
        <taxon>Asteroideae</taxon>
        <taxon>Heliantheae alliance</taxon>
        <taxon>Madieae</taxon>
        <taxon>Madiinae</taxon>
        <taxon>Deinandra</taxon>
    </lineage>
</organism>
<dbReference type="InterPro" id="IPR010903">
    <property type="entry name" value="DUF1517"/>
</dbReference>
<dbReference type="PANTHER" id="PTHR33975:SF2">
    <property type="entry name" value="MYELIN-ASSOCIATED OLIGODENDROCYTE BASIC PROTEIN"/>
    <property type="match status" value="1"/>
</dbReference>
<dbReference type="Pfam" id="PF07466">
    <property type="entry name" value="DUF1517"/>
    <property type="match status" value="2"/>
</dbReference>
<gene>
    <name evidence="2" type="ORF">SSX86_008003</name>
</gene>
<reference evidence="2 3" key="1">
    <citation type="submission" date="2024-04" db="EMBL/GenBank/DDBJ databases">
        <title>The reference genome of an endangered Asteraceae, Deinandra increscens subsp. villosa, native to the Central Coast of California.</title>
        <authorList>
            <person name="Guilliams M."/>
            <person name="Hasenstab-Lehman K."/>
            <person name="Meyer R."/>
            <person name="Mcevoy S."/>
        </authorList>
    </citation>
    <scope>NUCLEOTIDE SEQUENCE [LARGE SCALE GENOMIC DNA]</scope>
    <source>
        <tissue evidence="2">Leaf</tissue>
    </source>
</reference>
<keyword evidence="1" id="KW-0812">Transmembrane</keyword>
<name>A0AAP0DAH1_9ASTR</name>
<feature type="transmembrane region" description="Helical" evidence="1">
    <location>
        <begin position="106"/>
        <end position="123"/>
    </location>
</feature>
<accession>A0AAP0DAH1</accession>
<protein>
    <submittedName>
        <fullName evidence="2">Uncharacterized protein</fullName>
    </submittedName>
</protein>
<comment type="caution">
    <text evidence="2">The sequence shown here is derived from an EMBL/GenBank/DDBJ whole genome shotgun (WGS) entry which is preliminary data.</text>
</comment>
<proteinExistence type="predicted"/>
<dbReference type="Proteomes" id="UP001408789">
    <property type="component" value="Unassembled WGS sequence"/>
</dbReference>
<keyword evidence="1" id="KW-1133">Transmembrane helix</keyword>